<dbReference type="HOGENOM" id="CLU_2795447_0_0_1"/>
<keyword evidence="2" id="KW-1185">Reference proteome</keyword>
<evidence type="ECO:0000313" key="1">
    <source>
        <dbReference type="EMBL" id="KIM51003.1"/>
    </source>
</evidence>
<reference evidence="2" key="2">
    <citation type="submission" date="2015-01" db="EMBL/GenBank/DDBJ databases">
        <title>Evolutionary Origins and Diversification of the Mycorrhizal Mutualists.</title>
        <authorList>
            <consortium name="DOE Joint Genome Institute"/>
            <consortium name="Mycorrhizal Genomics Consortium"/>
            <person name="Kohler A."/>
            <person name="Kuo A."/>
            <person name="Nagy L.G."/>
            <person name="Floudas D."/>
            <person name="Copeland A."/>
            <person name="Barry K.W."/>
            <person name="Cichocki N."/>
            <person name="Veneault-Fourrey C."/>
            <person name="LaButti K."/>
            <person name="Lindquist E.A."/>
            <person name="Lipzen A."/>
            <person name="Lundell T."/>
            <person name="Morin E."/>
            <person name="Murat C."/>
            <person name="Riley R."/>
            <person name="Ohm R."/>
            <person name="Sun H."/>
            <person name="Tunlid A."/>
            <person name="Henrissat B."/>
            <person name="Grigoriev I.V."/>
            <person name="Hibbett D.S."/>
            <person name="Martin F."/>
        </authorList>
    </citation>
    <scope>NUCLEOTIDE SEQUENCE [LARGE SCALE GENOMIC DNA]</scope>
    <source>
        <strain evidence="2">Foug A</strain>
    </source>
</reference>
<dbReference type="AlphaFoldDB" id="A0A0C2YMN1"/>
<dbReference type="Proteomes" id="UP000053989">
    <property type="component" value="Unassembled WGS sequence"/>
</dbReference>
<dbReference type="InParanoid" id="A0A0C2YMN1"/>
<reference evidence="1 2" key="1">
    <citation type="submission" date="2014-04" db="EMBL/GenBank/DDBJ databases">
        <authorList>
            <consortium name="DOE Joint Genome Institute"/>
            <person name="Kuo A."/>
            <person name="Kohler A."/>
            <person name="Nagy L.G."/>
            <person name="Floudas D."/>
            <person name="Copeland A."/>
            <person name="Barry K.W."/>
            <person name="Cichocki N."/>
            <person name="Veneault-Fourrey C."/>
            <person name="LaButti K."/>
            <person name="Lindquist E.A."/>
            <person name="Lipzen A."/>
            <person name="Lundell T."/>
            <person name="Morin E."/>
            <person name="Murat C."/>
            <person name="Sun H."/>
            <person name="Tunlid A."/>
            <person name="Henrissat B."/>
            <person name="Grigoriev I.V."/>
            <person name="Hibbett D.S."/>
            <person name="Martin F."/>
            <person name="Nordberg H.P."/>
            <person name="Cantor M.N."/>
            <person name="Hua S.X."/>
        </authorList>
    </citation>
    <scope>NUCLEOTIDE SEQUENCE [LARGE SCALE GENOMIC DNA]</scope>
    <source>
        <strain evidence="1 2">Foug A</strain>
    </source>
</reference>
<proteinExistence type="predicted"/>
<sequence length="68" mass="7566">MALHLPNKSHCITSSQRSCHCSNRVGDRGRARIRSSRTMLLDTFPLMNSTLSKPRATASFHAPDLWAA</sequence>
<dbReference type="EMBL" id="KN822297">
    <property type="protein sequence ID" value="KIM51003.1"/>
    <property type="molecule type" value="Genomic_DNA"/>
</dbReference>
<gene>
    <name evidence="1" type="ORF">SCLCIDRAFT_1224912</name>
</gene>
<organism evidence="1 2">
    <name type="scientific">Scleroderma citrinum Foug A</name>
    <dbReference type="NCBI Taxonomy" id="1036808"/>
    <lineage>
        <taxon>Eukaryota</taxon>
        <taxon>Fungi</taxon>
        <taxon>Dikarya</taxon>
        <taxon>Basidiomycota</taxon>
        <taxon>Agaricomycotina</taxon>
        <taxon>Agaricomycetes</taxon>
        <taxon>Agaricomycetidae</taxon>
        <taxon>Boletales</taxon>
        <taxon>Sclerodermatineae</taxon>
        <taxon>Sclerodermataceae</taxon>
        <taxon>Scleroderma</taxon>
    </lineage>
</organism>
<evidence type="ECO:0000313" key="2">
    <source>
        <dbReference type="Proteomes" id="UP000053989"/>
    </source>
</evidence>
<accession>A0A0C2YMN1</accession>
<protein>
    <submittedName>
        <fullName evidence="1">Uncharacterized protein</fullName>
    </submittedName>
</protein>
<name>A0A0C2YMN1_9AGAM</name>